<proteinExistence type="predicted"/>
<dbReference type="EMBL" id="FWWY01000001">
    <property type="protein sequence ID" value="SMC04474.1"/>
    <property type="molecule type" value="Genomic_DNA"/>
</dbReference>
<dbReference type="InterPro" id="IPR017853">
    <property type="entry name" value="GH"/>
</dbReference>
<feature type="signal peptide" evidence="1">
    <location>
        <begin position="1"/>
        <end position="25"/>
    </location>
</feature>
<dbReference type="InterPro" id="IPR001223">
    <property type="entry name" value="Glyco_hydro18_cat"/>
</dbReference>
<dbReference type="InterPro" id="IPR036365">
    <property type="entry name" value="PGBD-like_sf"/>
</dbReference>
<evidence type="ECO:0000313" key="4">
    <source>
        <dbReference type="Proteomes" id="UP000192660"/>
    </source>
</evidence>
<name>A0A1W1WDV7_SULTA</name>
<reference evidence="4" key="1">
    <citation type="submission" date="2017-04" db="EMBL/GenBank/DDBJ databases">
        <authorList>
            <person name="Varghese N."/>
            <person name="Submissions S."/>
        </authorList>
    </citation>
    <scope>NUCLEOTIDE SEQUENCE [LARGE SCALE GENOMIC DNA]</scope>
    <source>
        <strain evidence="4">DSM 9293</strain>
    </source>
</reference>
<dbReference type="PANTHER" id="PTHR46066">
    <property type="entry name" value="CHITINASE DOMAIN-CONTAINING PROTEIN 1 FAMILY MEMBER"/>
    <property type="match status" value="1"/>
</dbReference>
<dbReference type="Gene3D" id="1.10.101.10">
    <property type="entry name" value="PGBD-like superfamily/PGBD"/>
    <property type="match status" value="1"/>
</dbReference>
<dbReference type="GO" id="GO:0008061">
    <property type="term" value="F:chitin binding"/>
    <property type="evidence" value="ECO:0007669"/>
    <property type="project" value="InterPro"/>
</dbReference>
<dbReference type="SUPFAM" id="SSF51445">
    <property type="entry name" value="(Trans)glycosidases"/>
    <property type="match status" value="1"/>
</dbReference>
<dbReference type="RefSeq" id="WP_084661269.1">
    <property type="nucleotide sequence ID" value="NZ_FWWY01000001.1"/>
</dbReference>
<sequence>MKKRHLIPLFASFLTIASFSPLTHAASVPYASQLMIHGPEGNLRPGTSISITVQANGHGSTPQYQFWMESAKGWTLLRNYSADNTINLGTLPAGSYIIAVYALDPNQLQQGQYHEAAQSSVVLNIGSQVTISAPSTMLAGQSQLLQADATNLISPVYQWWWQNPEGQWKSSGPYQSSPSWNFTPHQSGLYHLIVYAKDPLAPNNAQGAVWSQTVSLNVQPISLAYGYFHVSSDSPGHAWYDIQQHASAFNAIAPLWYTYNPSNSNPFSTDVSTQSLQTVTTYAASHHMFVWPTVQLTGTLPSDWWASSEPQNLITTLITTAVQNGFNGYTLDFEDIPAAQGADFTAFVRELAQALHQAKLTLIVDVMPLPNSAYDYPALAKSANYLDLLAYPEYTTTTPTTLAPNPGPTEGAPWVNNAIDLALQTGISPSQLLLGVALYGQSWTYTNQGFQGGEAITSRTIASNLSQQSGQYVWDPSQQDLEINTGPLAVAPPAPLSLNPATFSPLVQNLQFVLNAVLLRYAISHQQTPPALLATDGGYGQDTEAAVALFQQDFNVQPQVLGSYGPHTAQALQAAIDQYNIGQTMAWDENTESIIDLLTTAATDHLGGMTLWRLGYQSPHFWTQFTGNWPS</sequence>
<protein>
    <submittedName>
        <fullName evidence="3">Glycosyl hydrolases family 18</fullName>
    </submittedName>
</protein>
<accession>A0A1W1WDV7</accession>
<dbReference type="AlphaFoldDB" id="A0A1W1WDV7"/>
<evidence type="ECO:0000259" key="2">
    <source>
        <dbReference type="PROSITE" id="PS51910"/>
    </source>
</evidence>
<dbReference type="Pfam" id="PF00704">
    <property type="entry name" value="Glyco_hydro_18"/>
    <property type="match status" value="1"/>
</dbReference>
<keyword evidence="3" id="KW-0378">Hydrolase</keyword>
<feature type="chain" id="PRO_5013388944" evidence="1">
    <location>
        <begin position="26"/>
        <end position="631"/>
    </location>
</feature>
<dbReference type="Gene3D" id="3.10.50.10">
    <property type="match status" value="1"/>
</dbReference>
<dbReference type="PROSITE" id="PS51910">
    <property type="entry name" value="GH18_2"/>
    <property type="match status" value="1"/>
</dbReference>
<gene>
    <name evidence="3" type="ORF">SAMN00768000_1674</name>
</gene>
<dbReference type="InterPro" id="IPR036366">
    <property type="entry name" value="PGBDSf"/>
</dbReference>
<keyword evidence="1" id="KW-0732">Signal</keyword>
<feature type="domain" description="GH18" evidence="2">
    <location>
        <begin position="222"/>
        <end position="631"/>
    </location>
</feature>
<keyword evidence="4" id="KW-1185">Reference proteome</keyword>
<organism evidence="3 4">
    <name type="scientific">Sulfobacillus thermosulfidooxidans (strain DSM 9293 / VKM B-1269 / AT-1)</name>
    <dbReference type="NCBI Taxonomy" id="929705"/>
    <lineage>
        <taxon>Bacteria</taxon>
        <taxon>Bacillati</taxon>
        <taxon>Bacillota</taxon>
        <taxon>Clostridia</taxon>
        <taxon>Eubacteriales</taxon>
        <taxon>Clostridiales Family XVII. Incertae Sedis</taxon>
        <taxon>Sulfobacillus</taxon>
    </lineage>
</organism>
<dbReference type="Gene3D" id="3.20.20.80">
    <property type="entry name" value="Glycosidases"/>
    <property type="match status" value="1"/>
</dbReference>
<dbReference type="Proteomes" id="UP000192660">
    <property type="component" value="Unassembled WGS sequence"/>
</dbReference>
<dbReference type="OrthoDB" id="9763643at2"/>
<evidence type="ECO:0000313" key="3">
    <source>
        <dbReference type="EMBL" id="SMC04474.1"/>
    </source>
</evidence>
<dbReference type="InterPro" id="IPR029070">
    <property type="entry name" value="Chitinase_insertion_sf"/>
</dbReference>
<dbReference type="InterPro" id="IPR011583">
    <property type="entry name" value="Chitinase_II/V-like_cat"/>
</dbReference>
<dbReference type="GO" id="GO:0005975">
    <property type="term" value="P:carbohydrate metabolic process"/>
    <property type="evidence" value="ECO:0007669"/>
    <property type="project" value="InterPro"/>
</dbReference>
<dbReference type="SUPFAM" id="SSF47090">
    <property type="entry name" value="PGBD-like"/>
    <property type="match status" value="1"/>
</dbReference>
<dbReference type="GO" id="GO:0016787">
    <property type="term" value="F:hydrolase activity"/>
    <property type="evidence" value="ECO:0007669"/>
    <property type="project" value="UniProtKB-KW"/>
</dbReference>
<evidence type="ECO:0000256" key="1">
    <source>
        <dbReference type="SAM" id="SignalP"/>
    </source>
</evidence>
<dbReference type="SMART" id="SM00636">
    <property type="entry name" value="Glyco_18"/>
    <property type="match status" value="1"/>
</dbReference>
<dbReference type="PANTHER" id="PTHR46066:SF2">
    <property type="entry name" value="CHITINASE DOMAIN-CONTAINING PROTEIN 1"/>
    <property type="match status" value="1"/>
</dbReference>